<dbReference type="RefSeq" id="WP_047880502.1">
    <property type="nucleotide sequence ID" value="NZ_LDOT01000032.1"/>
</dbReference>
<keyword evidence="2" id="KW-1185">Reference proteome</keyword>
<gene>
    <name evidence="1" type="ORF">ABT56_19120</name>
</gene>
<proteinExistence type="predicted"/>
<dbReference type="EMBL" id="LDOT01000032">
    <property type="protein sequence ID" value="KLV03541.1"/>
    <property type="molecule type" value="Genomic_DNA"/>
</dbReference>
<comment type="caution">
    <text evidence="1">The sequence shown here is derived from an EMBL/GenBank/DDBJ whole genome shotgun (WGS) entry which is preliminary data.</text>
</comment>
<reference evidence="1 2" key="1">
    <citation type="submission" date="2015-05" db="EMBL/GenBank/DDBJ databases">
        <title>Photobacterium galathea sp. nov.</title>
        <authorList>
            <person name="Machado H."/>
            <person name="Gram L."/>
        </authorList>
    </citation>
    <scope>NUCLEOTIDE SEQUENCE [LARGE SCALE GENOMIC DNA]</scope>
    <source>
        <strain evidence="1 2">CGMCC 1.12159</strain>
    </source>
</reference>
<sequence>MSQMTDEERKWLESLKRCLKKKPQSVEILVQEQSNNENGLISEIHLMKTGIINESQDRVDDLMKYNPDDYSLTYITCNGVAANNHGY</sequence>
<accession>A0A0J1GV94</accession>
<organism evidence="1 2">
    <name type="scientific">Photobacterium aquae</name>
    <dbReference type="NCBI Taxonomy" id="1195763"/>
    <lineage>
        <taxon>Bacteria</taxon>
        <taxon>Pseudomonadati</taxon>
        <taxon>Pseudomonadota</taxon>
        <taxon>Gammaproteobacteria</taxon>
        <taxon>Vibrionales</taxon>
        <taxon>Vibrionaceae</taxon>
        <taxon>Photobacterium</taxon>
    </lineage>
</organism>
<dbReference type="AlphaFoldDB" id="A0A0J1GV94"/>
<dbReference type="Proteomes" id="UP000036097">
    <property type="component" value="Unassembled WGS sequence"/>
</dbReference>
<name>A0A0J1GV94_9GAMM</name>
<protein>
    <submittedName>
        <fullName evidence="1">Uncharacterized protein</fullName>
    </submittedName>
</protein>
<evidence type="ECO:0000313" key="2">
    <source>
        <dbReference type="Proteomes" id="UP000036097"/>
    </source>
</evidence>
<evidence type="ECO:0000313" key="1">
    <source>
        <dbReference type="EMBL" id="KLV03541.1"/>
    </source>
</evidence>
<dbReference type="PATRIC" id="fig|1195763.3.peg.4089"/>